<reference evidence="1 2" key="1">
    <citation type="submission" date="2019-08" db="EMBL/GenBank/DDBJ databases">
        <title>Formosa sediminis sp. nov., isolated from marine sediment.</title>
        <authorList>
            <person name="Cao W.R."/>
        </authorList>
    </citation>
    <scope>NUCLEOTIDE SEQUENCE [LARGE SCALE GENOMIC DNA]</scope>
    <source>
        <strain evidence="1 2">1494</strain>
    </source>
</reference>
<dbReference type="Proteomes" id="UP000324550">
    <property type="component" value="Unassembled WGS sequence"/>
</dbReference>
<proteinExistence type="predicted"/>
<dbReference type="AlphaFoldDB" id="A0A5D0GFI7"/>
<comment type="caution">
    <text evidence="1">The sequence shown here is derived from an EMBL/GenBank/DDBJ whole genome shotgun (WGS) entry which is preliminary data.</text>
</comment>
<keyword evidence="2" id="KW-1185">Reference proteome</keyword>
<name>A0A5D0GFI7_9FLAO</name>
<dbReference type="OrthoDB" id="1443468at2"/>
<protein>
    <submittedName>
        <fullName evidence="1">Uncharacterized protein</fullName>
    </submittedName>
</protein>
<dbReference type="RefSeq" id="WP_148453807.1">
    <property type="nucleotide sequence ID" value="NZ_VSFC01000022.1"/>
</dbReference>
<sequence length="139" mass="16016">MKQLNIILLFWFLIMPKMVLSQNKENTIISIEEIYTSLISQGITCINTNQISIKSLTNSDNDNSFSVLNSSVIEDVINDFKSNWEYIIFNEVRITEVEEDNILVTGTLSGKSYEQGIINYKSFQHTWLIQNGIVIKFLN</sequence>
<evidence type="ECO:0000313" key="2">
    <source>
        <dbReference type="Proteomes" id="UP000324550"/>
    </source>
</evidence>
<accession>A0A5D0GFI7</accession>
<organism evidence="1 2">
    <name type="scientific">Formosa maritima</name>
    <dbReference type="NCBI Taxonomy" id="2592046"/>
    <lineage>
        <taxon>Bacteria</taxon>
        <taxon>Pseudomonadati</taxon>
        <taxon>Bacteroidota</taxon>
        <taxon>Flavobacteriia</taxon>
        <taxon>Flavobacteriales</taxon>
        <taxon>Flavobacteriaceae</taxon>
        <taxon>Formosa</taxon>
    </lineage>
</organism>
<dbReference type="EMBL" id="VSFC01000022">
    <property type="protein sequence ID" value="TYA57490.1"/>
    <property type="molecule type" value="Genomic_DNA"/>
</dbReference>
<gene>
    <name evidence="1" type="ORF">FVF61_04490</name>
</gene>
<evidence type="ECO:0000313" key="1">
    <source>
        <dbReference type="EMBL" id="TYA57490.1"/>
    </source>
</evidence>